<dbReference type="EMBL" id="BART01012066">
    <property type="protein sequence ID" value="GAG76617.1"/>
    <property type="molecule type" value="Genomic_DNA"/>
</dbReference>
<feature type="non-terminal residue" evidence="1">
    <location>
        <position position="74"/>
    </location>
</feature>
<comment type="caution">
    <text evidence="1">The sequence shown here is derived from an EMBL/GenBank/DDBJ whole genome shotgun (WGS) entry which is preliminary data.</text>
</comment>
<evidence type="ECO:0000313" key="1">
    <source>
        <dbReference type="EMBL" id="GAG76617.1"/>
    </source>
</evidence>
<proteinExistence type="predicted"/>
<gene>
    <name evidence="1" type="ORF">S01H4_25377</name>
</gene>
<sequence length="74" mass="8484">MTKNSEKNILVIMGNGPSLKGVDFTLFQQCDTFGLNSAYRTYDKLDFYPTYFGCFDFVVCNHHKDNFAKLVLNS</sequence>
<name>X1B5N4_9ZZZZ</name>
<organism evidence="1">
    <name type="scientific">marine sediment metagenome</name>
    <dbReference type="NCBI Taxonomy" id="412755"/>
    <lineage>
        <taxon>unclassified sequences</taxon>
        <taxon>metagenomes</taxon>
        <taxon>ecological metagenomes</taxon>
    </lineage>
</organism>
<dbReference type="Gene3D" id="3.90.1480.10">
    <property type="entry name" value="Alpha-2,3-sialyltransferase"/>
    <property type="match status" value="1"/>
</dbReference>
<protein>
    <submittedName>
        <fullName evidence="1">Uncharacterized protein</fullName>
    </submittedName>
</protein>
<accession>X1B5N4</accession>
<dbReference type="AlphaFoldDB" id="X1B5N4"/>
<reference evidence="1" key="1">
    <citation type="journal article" date="2014" name="Front. Microbiol.">
        <title>High frequency of phylogenetically diverse reductive dehalogenase-homologous genes in deep subseafloor sedimentary metagenomes.</title>
        <authorList>
            <person name="Kawai M."/>
            <person name="Futagami T."/>
            <person name="Toyoda A."/>
            <person name="Takaki Y."/>
            <person name="Nishi S."/>
            <person name="Hori S."/>
            <person name="Arai W."/>
            <person name="Tsubouchi T."/>
            <person name="Morono Y."/>
            <person name="Uchiyama I."/>
            <person name="Ito T."/>
            <person name="Fujiyama A."/>
            <person name="Inagaki F."/>
            <person name="Takami H."/>
        </authorList>
    </citation>
    <scope>NUCLEOTIDE SEQUENCE</scope>
    <source>
        <strain evidence="1">Expedition CK06-06</strain>
    </source>
</reference>